<dbReference type="RefSeq" id="WP_092641270.1">
    <property type="nucleotide sequence ID" value="NZ_FNID01000024.1"/>
</dbReference>
<dbReference type="PRINTS" id="PR00032">
    <property type="entry name" value="HTHARAC"/>
</dbReference>
<sequence>MDYKHQMKQAADYIETHLCEPIRLAEVARQTFLSPYHFHRIFRTQTGVAVMAYVRSRRLSEAARELKETDTRITDLAFKYQFNSEEAFSRAFKGLFGLSPREYRQTARAAQPVCVQHTAHTSCGSPRMAA</sequence>
<evidence type="ECO:0000256" key="1">
    <source>
        <dbReference type="ARBA" id="ARBA00023015"/>
    </source>
</evidence>
<keyword evidence="6" id="KW-1185">Reference proteome</keyword>
<dbReference type="InterPro" id="IPR020449">
    <property type="entry name" value="Tscrpt_reg_AraC-type_HTH"/>
</dbReference>
<evidence type="ECO:0000259" key="4">
    <source>
        <dbReference type="PROSITE" id="PS01124"/>
    </source>
</evidence>
<dbReference type="PANTHER" id="PTHR47504">
    <property type="entry name" value="RIGHT ORIGIN-BINDING PROTEIN"/>
    <property type="match status" value="1"/>
</dbReference>
<proteinExistence type="predicted"/>
<gene>
    <name evidence="5" type="ORF">SAMN05192585_12435</name>
</gene>
<dbReference type="InterPro" id="IPR050959">
    <property type="entry name" value="MarA-like"/>
</dbReference>
<keyword evidence="2" id="KW-0238">DNA-binding</keyword>
<dbReference type="PANTHER" id="PTHR47504:SF5">
    <property type="entry name" value="RIGHT ORIGIN-BINDING PROTEIN"/>
    <property type="match status" value="1"/>
</dbReference>
<dbReference type="OrthoDB" id="9801721at2"/>
<evidence type="ECO:0000256" key="3">
    <source>
        <dbReference type="ARBA" id="ARBA00023163"/>
    </source>
</evidence>
<dbReference type="EMBL" id="FNID01000024">
    <property type="protein sequence ID" value="SDN60282.1"/>
    <property type="molecule type" value="Genomic_DNA"/>
</dbReference>
<reference evidence="5 6" key="1">
    <citation type="submission" date="2016-10" db="EMBL/GenBank/DDBJ databases">
        <authorList>
            <person name="de Groot N.N."/>
        </authorList>
    </citation>
    <scope>NUCLEOTIDE SEQUENCE [LARGE SCALE GENOMIC DNA]</scope>
    <source>
        <strain evidence="5 6">CGMCC 1.5012</strain>
    </source>
</reference>
<dbReference type="STRING" id="258515.SAMN05192585_12435"/>
<dbReference type="Pfam" id="PF12833">
    <property type="entry name" value="HTH_18"/>
    <property type="match status" value="1"/>
</dbReference>
<dbReference type="GO" id="GO:0003700">
    <property type="term" value="F:DNA-binding transcription factor activity"/>
    <property type="evidence" value="ECO:0007669"/>
    <property type="project" value="InterPro"/>
</dbReference>
<dbReference type="SUPFAM" id="SSF46689">
    <property type="entry name" value="Homeodomain-like"/>
    <property type="match status" value="2"/>
</dbReference>
<organism evidence="5 6">
    <name type="scientific">Acetanaerobacterium elongatum</name>
    <dbReference type="NCBI Taxonomy" id="258515"/>
    <lineage>
        <taxon>Bacteria</taxon>
        <taxon>Bacillati</taxon>
        <taxon>Bacillota</taxon>
        <taxon>Clostridia</taxon>
        <taxon>Eubacteriales</taxon>
        <taxon>Oscillospiraceae</taxon>
        <taxon>Acetanaerobacterium</taxon>
    </lineage>
</organism>
<dbReference type="GO" id="GO:0043565">
    <property type="term" value="F:sequence-specific DNA binding"/>
    <property type="evidence" value="ECO:0007669"/>
    <property type="project" value="InterPro"/>
</dbReference>
<dbReference type="SMART" id="SM00342">
    <property type="entry name" value="HTH_ARAC"/>
    <property type="match status" value="1"/>
</dbReference>
<dbReference type="AlphaFoldDB" id="A0A1H0CQU9"/>
<evidence type="ECO:0000313" key="6">
    <source>
        <dbReference type="Proteomes" id="UP000199182"/>
    </source>
</evidence>
<dbReference type="InterPro" id="IPR009057">
    <property type="entry name" value="Homeodomain-like_sf"/>
</dbReference>
<protein>
    <submittedName>
        <fullName evidence="5">AraC family transcriptional regulator</fullName>
    </submittedName>
</protein>
<dbReference type="PROSITE" id="PS01124">
    <property type="entry name" value="HTH_ARAC_FAMILY_2"/>
    <property type="match status" value="1"/>
</dbReference>
<evidence type="ECO:0000256" key="2">
    <source>
        <dbReference type="ARBA" id="ARBA00023125"/>
    </source>
</evidence>
<evidence type="ECO:0000313" key="5">
    <source>
        <dbReference type="EMBL" id="SDN60282.1"/>
    </source>
</evidence>
<dbReference type="Proteomes" id="UP000199182">
    <property type="component" value="Unassembled WGS sequence"/>
</dbReference>
<dbReference type="Gene3D" id="1.10.10.60">
    <property type="entry name" value="Homeodomain-like"/>
    <property type="match status" value="2"/>
</dbReference>
<feature type="domain" description="HTH araC/xylS-type" evidence="4">
    <location>
        <begin position="8"/>
        <end position="106"/>
    </location>
</feature>
<keyword evidence="3" id="KW-0804">Transcription</keyword>
<keyword evidence="1" id="KW-0805">Transcription regulation</keyword>
<dbReference type="InterPro" id="IPR018060">
    <property type="entry name" value="HTH_AraC"/>
</dbReference>
<name>A0A1H0CQU9_9FIRM</name>
<accession>A0A1H0CQU9</accession>